<keyword evidence="6" id="KW-0479">Metal-binding</keyword>
<dbReference type="InterPro" id="IPR050607">
    <property type="entry name" value="NOS"/>
</dbReference>
<dbReference type="InterPro" id="IPR044943">
    <property type="entry name" value="NOS_dom_1"/>
</dbReference>
<feature type="non-terminal residue" evidence="11">
    <location>
        <position position="801"/>
    </location>
</feature>
<dbReference type="GO" id="GO:0005516">
    <property type="term" value="F:calmodulin binding"/>
    <property type="evidence" value="ECO:0007669"/>
    <property type="project" value="UniProtKB-KW"/>
</dbReference>
<dbReference type="PROSITE" id="PS50902">
    <property type="entry name" value="FLAVODOXIN_LIKE"/>
    <property type="match status" value="1"/>
</dbReference>
<dbReference type="EMBL" id="KV907507">
    <property type="protein sequence ID" value="OOF92546.1"/>
    <property type="molecule type" value="Genomic_DNA"/>
</dbReference>
<keyword evidence="12" id="KW-1185">Reference proteome</keyword>
<keyword evidence="4" id="KW-0349">Heme</keyword>
<evidence type="ECO:0000256" key="3">
    <source>
        <dbReference type="ARBA" id="ARBA00012989"/>
    </source>
</evidence>
<sequence>MSARGLGRFNSSTARPYSSHLMSFSRTAKSQNQMMARRVDMPWKNIRPSADAMPASRCPFSEYDKILERNPILAPTGCTEKFCQAGRLVHTDEPKVGENRPLEVVQDEASAFLWQLWQDGIYTEDRYTERRAQVMEDIDRSAKEKIVWSQGAKRVGKTSTWTQTSEELRYGVRLAWRNSRKCIMRSRYQELELCDLRHTQTSIDMVTALLQEITKSFNNGQIRPTVFAFPPKSVDGDGPMFWNKQVLGFAGYELDDGSVLGDPGNIQLTKDTIDLGWTPPSPKTRWDVLPIVAMAENDAPAMVELPDRLRQLIDIEHPDYPGFGELGLKWYQFPALSRLGFDIGGVQYTAAPFLGWYMDAEIGVRNLGDTFRYDCLPEVAKAIGFNIDSYRERQEYSEVGGMEDLPDYEQLRWLSRAQAELNYAVRCSFLKSGVTCVGTLAASSDWCQYDDDHAAKNGYRLNSDPYWISPPQGSIVPVWHRGGAPNYQPKPMICRNRYDPVKCWQRRKSATDADPLRLVRKKERWVIETLSTFATDWSNRHGSARTDHLSEGPSNTVRICYCSKGTTARNLADKLHRNLNKRCAKEFRVTYSSLNALDLHRVDPSDVILVVASTTGSGAFPSNGEEFAKSMAHMRRTLNTDFSQLRVSVFGVGDSAYPNFNAAAIDLHNFFSGLGVLPIAGGLVKADVASEALPLRLFNRWFEAVESSLTGGVGELRENPEEEFMAQAAMLSQFDSAILVSKSSPASGEDEGLVVMTLEGVEYGEMKHLRLLPTNSLSQVTRAMAALGIEDAKMLVPFSDQ</sequence>
<feature type="domain" description="Flavodoxin-like" evidence="10">
    <location>
        <begin position="557"/>
        <end position="706"/>
    </location>
</feature>
<dbReference type="Gene3D" id="3.90.340.10">
    <property type="entry name" value="Nitric Oxide Synthase, Chain A, domain 1"/>
    <property type="match status" value="1"/>
</dbReference>
<evidence type="ECO:0000256" key="8">
    <source>
        <dbReference type="ARBA" id="ARBA00023002"/>
    </source>
</evidence>
<evidence type="ECO:0000256" key="6">
    <source>
        <dbReference type="ARBA" id="ARBA00022723"/>
    </source>
</evidence>
<reference evidence="12" key="1">
    <citation type="journal article" date="2017" name="Genome Biol.">
        <title>Comparative genomics reveals high biological diversity and specific adaptations in the industrially and medically important fungal genus Aspergillus.</title>
        <authorList>
            <person name="de Vries R.P."/>
            <person name="Riley R."/>
            <person name="Wiebenga A."/>
            <person name="Aguilar-Osorio G."/>
            <person name="Amillis S."/>
            <person name="Uchima C.A."/>
            <person name="Anderluh G."/>
            <person name="Asadollahi M."/>
            <person name="Askin M."/>
            <person name="Barry K."/>
            <person name="Battaglia E."/>
            <person name="Bayram O."/>
            <person name="Benocci T."/>
            <person name="Braus-Stromeyer S.A."/>
            <person name="Caldana C."/>
            <person name="Canovas D."/>
            <person name="Cerqueira G.C."/>
            <person name="Chen F."/>
            <person name="Chen W."/>
            <person name="Choi C."/>
            <person name="Clum A."/>
            <person name="Dos Santos R.A."/>
            <person name="Damasio A.R."/>
            <person name="Diallinas G."/>
            <person name="Emri T."/>
            <person name="Fekete E."/>
            <person name="Flipphi M."/>
            <person name="Freyberg S."/>
            <person name="Gallo A."/>
            <person name="Gournas C."/>
            <person name="Habgood R."/>
            <person name="Hainaut M."/>
            <person name="Harispe M.L."/>
            <person name="Henrissat B."/>
            <person name="Hilden K.S."/>
            <person name="Hope R."/>
            <person name="Hossain A."/>
            <person name="Karabika E."/>
            <person name="Karaffa L."/>
            <person name="Karanyi Z."/>
            <person name="Krasevec N."/>
            <person name="Kuo A."/>
            <person name="Kusch H."/>
            <person name="LaButti K."/>
            <person name="Lagendijk E.L."/>
            <person name="Lapidus A."/>
            <person name="Levasseur A."/>
            <person name="Lindquist E."/>
            <person name="Lipzen A."/>
            <person name="Logrieco A.F."/>
            <person name="MacCabe A."/>
            <person name="Maekelae M.R."/>
            <person name="Malavazi I."/>
            <person name="Melin P."/>
            <person name="Meyer V."/>
            <person name="Mielnichuk N."/>
            <person name="Miskei M."/>
            <person name="Molnar A.P."/>
            <person name="Mule G."/>
            <person name="Ngan C.Y."/>
            <person name="Orejas M."/>
            <person name="Orosz E."/>
            <person name="Ouedraogo J.P."/>
            <person name="Overkamp K.M."/>
            <person name="Park H.-S."/>
            <person name="Perrone G."/>
            <person name="Piumi F."/>
            <person name="Punt P.J."/>
            <person name="Ram A.F."/>
            <person name="Ramon A."/>
            <person name="Rauscher S."/>
            <person name="Record E."/>
            <person name="Riano-Pachon D.M."/>
            <person name="Robert V."/>
            <person name="Roehrig J."/>
            <person name="Ruller R."/>
            <person name="Salamov A."/>
            <person name="Salih N.S."/>
            <person name="Samson R.A."/>
            <person name="Sandor E."/>
            <person name="Sanguinetti M."/>
            <person name="Schuetze T."/>
            <person name="Sepcic K."/>
            <person name="Shelest E."/>
            <person name="Sherlock G."/>
            <person name="Sophianopoulou V."/>
            <person name="Squina F.M."/>
            <person name="Sun H."/>
            <person name="Susca A."/>
            <person name="Todd R.B."/>
            <person name="Tsang A."/>
            <person name="Unkles S.E."/>
            <person name="van de Wiele N."/>
            <person name="van Rossen-Uffink D."/>
            <person name="Oliveira J.V."/>
            <person name="Vesth T.C."/>
            <person name="Visser J."/>
            <person name="Yu J.-H."/>
            <person name="Zhou M."/>
            <person name="Andersen M.R."/>
            <person name="Archer D.B."/>
            <person name="Baker S.E."/>
            <person name="Benoit I."/>
            <person name="Brakhage A.A."/>
            <person name="Braus G.H."/>
            <person name="Fischer R."/>
            <person name="Frisvad J.C."/>
            <person name="Goldman G.H."/>
            <person name="Houbraken J."/>
            <person name="Oakley B."/>
            <person name="Pocsi I."/>
            <person name="Scazzocchio C."/>
            <person name="Seiboth B."/>
            <person name="vanKuyk P.A."/>
            <person name="Wortman J."/>
            <person name="Dyer P.S."/>
            <person name="Grigoriev I.V."/>
        </authorList>
    </citation>
    <scope>NUCLEOTIDE SEQUENCE [LARGE SCALE GENOMIC DNA]</scope>
    <source>
        <strain evidence="12">ITEM 5010</strain>
    </source>
</reference>
<evidence type="ECO:0000256" key="2">
    <source>
        <dbReference type="ARBA" id="ARBA00006267"/>
    </source>
</evidence>
<protein>
    <recommendedName>
        <fullName evidence="3">nitric-oxide synthase (NADPH)</fullName>
        <ecNumber evidence="3">1.14.13.39</ecNumber>
    </recommendedName>
</protein>
<evidence type="ECO:0000256" key="4">
    <source>
        <dbReference type="ARBA" id="ARBA00022617"/>
    </source>
</evidence>
<dbReference type="GO" id="GO:0010181">
    <property type="term" value="F:FMN binding"/>
    <property type="evidence" value="ECO:0007669"/>
    <property type="project" value="InterPro"/>
</dbReference>
<name>A0A1R3RDI3_ASPC5</name>
<dbReference type="GO" id="GO:0006809">
    <property type="term" value="P:nitric oxide biosynthetic process"/>
    <property type="evidence" value="ECO:0007669"/>
    <property type="project" value="InterPro"/>
</dbReference>
<dbReference type="GO" id="GO:0004517">
    <property type="term" value="F:nitric-oxide synthase activity"/>
    <property type="evidence" value="ECO:0007669"/>
    <property type="project" value="UniProtKB-EC"/>
</dbReference>
<gene>
    <name evidence="11" type="ORF">ASPCADRAFT_133546</name>
</gene>
<proteinExistence type="inferred from homology"/>
<keyword evidence="5" id="KW-0288">FMN</keyword>
<evidence type="ECO:0000259" key="10">
    <source>
        <dbReference type="PROSITE" id="PS50902"/>
    </source>
</evidence>
<dbReference type="VEuPathDB" id="FungiDB:ASPCADRAFT_133546"/>
<dbReference type="STRING" id="602072.A0A1R3RDI3"/>
<comment type="cofactor">
    <cofactor evidence="1">
        <name>FMN</name>
        <dbReference type="ChEBI" id="CHEBI:58210"/>
    </cofactor>
</comment>
<comment type="similarity">
    <text evidence="2">Belongs to the NOS family.</text>
</comment>
<keyword evidence="5" id="KW-0285">Flavoprotein</keyword>
<dbReference type="Gene3D" id="3.90.440.10">
    <property type="entry name" value="Nitric Oxide Synthase,Heme Domain,Chain A domain 2"/>
    <property type="match status" value="1"/>
</dbReference>
<dbReference type="PANTHER" id="PTHR43410:SF1">
    <property type="entry name" value="NITRIC OXIDE SYNTHASE"/>
    <property type="match status" value="1"/>
</dbReference>
<dbReference type="InterPro" id="IPR036119">
    <property type="entry name" value="NOS_N_sf"/>
</dbReference>
<dbReference type="Pfam" id="PF00258">
    <property type="entry name" value="Flavodoxin_1"/>
    <property type="match status" value="1"/>
</dbReference>
<dbReference type="InterPro" id="IPR044944">
    <property type="entry name" value="NOS_dom_3"/>
</dbReference>
<evidence type="ECO:0000313" key="11">
    <source>
        <dbReference type="EMBL" id="OOF92546.1"/>
    </source>
</evidence>
<dbReference type="PANTHER" id="PTHR43410">
    <property type="entry name" value="NITRIC OXIDE SYNTHASE OXYGENASE"/>
    <property type="match status" value="1"/>
</dbReference>
<dbReference type="InterPro" id="IPR004030">
    <property type="entry name" value="NOS_N"/>
</dbReference>
<dbReference type="SUPFAM" id="SSF52218">
    <property type="entry name" value="Flavoproteins"/>
    <property type="match status" value="1"/>
</dbReference>
<keyword evidence="7" id="KW-0112">Calmodulin-binding</keyword>
<keyword evidence="8" id="KW-0560">Oxidoreductase</keyword>
<organism evidence="11 12">
    <name type="scientific">Aspergillus carbonarius (strain ITEM 5010)</name>
    <dbReference type="NCBI Taxonomy" id="602072"/>
    <lineage>
        <taxon>Eukaryota</taxon>
        <taxon>Fungi</taxon>
        <taxon>Dikarya</taxon>
        <taxon>Ascomycota</taxon>
        <taxon>Pezizomycotina</taxon>
        <taxon>Eurotiomycetes</taxon>
        <taxon>Eurotiomycetidae</taxon>
        <taxon>Eurotiales</taxon>
        <taxon>Aspergillaceae</taxon>
        <taxon>Aspergillus</taxon>
        <taxon>Aspergillus subgen. Circumdati</taxon>
    </lineage>
</organism>
<dbReference type="OrthoDB" id="1856718at2759"/>
<evidence type="ECO:0000256" key="1">
    <source>
        <dbReference type="ARBA" id="ARBA00001917"/>
    </source>
</evidence>
<evidence type="ECO:0000256" key="7">
    <source>
        <dbReference type="ARBA" id="ARBA00022860"/>
    </source>
</evidence>
<evidence type="ECO:0000313" key="12">
    <source>
        <dbReference type="Proteomes" id="UP000188318"/>
    </source>
</evidence>
<dbReference type="Pfam" id="PF02898">
    <property type="entry name" value="NO_synthase"/>
    <property type="match status" value="1"/>
</dbReference>
<accession>A0A1R3RDI3</accession>
<keyword evidence="9" id="KW-0408">Iron</keyword>
<evidence type="ECO:0000256" key="5">
    <source>
        <dbReference type="ARBA" id="ARBA00022643"/>
    </source>
</evidence>
<dbReference type="SUPFAM" id="SSF56512">
    <property type="entry name" value="Nitric oxide (NO) synthase oxygenase domain"/>
    <property type="match status" value="1"/>
</dbReference>
<evidence type="ECO:0000256" key="9">
    <source>
        <dbReference type="ARBA" id="ARBA00023004"/>
    </source>
</evidence>
<dbReference type="Gene3D" id="3.40.50.360">
    <property type="match status" value="1"/>
</dbReference>
<dbReference type="Gene3D" id="3.90.1230.10">
    <property type="entry name" value="Nitric Oxide Synthase, Chain A, domain 3"/>
    <property type="match status" value="1"/>
</dbReference>
<dbReference type="Proteomes" id="UP000188318">
    <property type="component" value="Unassembled WGS sequence"/>
</dbReference>
<dbReference type="InterPro" id="IPR029039">
    <property type="entry name" value="Flavoprotein-like_sf"/>
</dbReference>
<dbReference type="EC" id="1.14.13.39" evidence="3"/>
<dbReference type="InterPro" id="IPR008254">
    <property type="entry name" value="Flavodoxin/NO_synth"/>
</dbReference>
<dbReference type="InterPro" id="IPR044940">
    <property type="entry name" value="NOS_dom_2"/>
</dbReference>
<dbReference type="AlphaFoldDB" id="A0A1R3RDI3"/>
<dbReference type="GO" id="GO:0046872">
    <property type="term" value="F:metal ion binding"/>
    <property type="evidence" value="ECO:0007669"/>
    <property type="project" value="UniProtKB-KW"/>
</dbReference>